<feature type="chain" id="PRO_5019196879" evidence="1">
    <location>
        <begin position="23"/>
        <end position="114"/>
    </location>
</feature>
<evidence type="ECO:0000313" key="3">
    <source>
        <dbReference type="Proteomes" id="UP000289775"/>
    </source>
</evidence>
<evidence type="ECO:0000313" key="2">
    <source>
        <dbReference type="EMBL" id="RYJ44542.1"/>
    </source>
</evidence>
<dbReference type="Proteomes" id="UP000289775">
    <property type="component" value="Unassembled WGS sequence"/>
</dbReference>
<gene>
    <name evidence="2" type="ORF">NU09_1152</name>
</gene>
<dbReference type="PROSITE" id="PS51257">
    <property type="entry name" value="PROKAR_LIPOPROTEIN"/>
    <property type="match status" value="1"/>
</dbReference>
<organism evidence="2 3">
    <name type="scientific">Flavobacterium beibuense</name>
    <dbReference type="NCBI Taxonomy" id="657326"/>
    <lineage>
        <taxon>Bacteria</taxon>
        <taxon>Pseudomonadati</taxon>
        <taxon>Bacteroidota</taxon>
        <taxon>Flavobacteriia</taxon>
        <taxon>Flavobacteriales</taxon>
        <taxon>Flavobacteriaceae</taxon>
        <taxon>Flavobacterium</taxon>
    </lineage>
</organism>
<evidence type="ECO:0000256" key="1">
    <source>
        <dbReference type="SAM" id="SignalP"/>
    </source>
</evidence>
<dbReference type="RefSeq" id="WP_129750297.1">
    <property type="nucleotide sequence ID" value="NZ_JUIW01000003.1"/>
</dbReference>
<dbReference type="AlphaFoldDB" id="A0A444WFH6"/>
<dbReference type="EMBL" id="JUIW01000003">
    <property type="protein sequence ID" value="RYJ44542.1"/>
    <property type="molecule type" value="Genomic_DNA"/>
</dbReference>
<dbReference type="InterPro" id="IPR019648">
    <property type="entry name" value="YebY"/>
</dbReference>
<keyword evidence="3" id="KW-1185">Reference proteome</keyword>
<dbReference type="OrthoDB" id="7057360at2"/>
<dbReference type="Pfam" id="PF10709">
    <property type="entry name" value="DUF2511"/>
    <property type="match status" value="1"/>
</dbReference>
<keyword evidence="1" id="KW-0732">Signal</keyword>
<reference evidence="2 3" key="1">
    <citation type="submission" date="2014-12" db="EMBL/GenBank/DDBJ databases">
        <title>Genome sequence of Flavobacterium beibuense RSKm HC5.</title>
        <authorList>
            <person name="Kim J.F."/>
            <person name="Song J.Y."/>
            <person name="Kwak M.-J."/>
            <person name="Lee S.-W."/>
        </authorList>
    </citation>
    <scope>NUCLEOTIDE SEQUENCE [LARGE SCALE GENOMIC DNA]</scope>
    <source>
        <strain evidence="2 3">RSKm HC5</strain>
    </source>
</reference>
<sequence>MRNFTYFKILLLVSFAFLTSCSENTTKFTKNTFSGQWPFSVNEVEVFCRPYKEVYCKTEDGTIYALNGSAKSASRDDSKVKEIENIWLDNPQIPGTKIPYSDFISEGLKLCENK</sequence>
<protein>
    <submittedName>
        <fullName evidence="2">DUF2511 domain containing protein</fullName>
    </submittedName>
</protein>
<feature type="signal peptide" evidence="1">
    <location>
        <begin position="1"/>
        <end position="22"/>
    </location>
</feature>
<accession>A0A444WFH6</accession>
<name>A0A444WFH6_9FLAO</name>
<proteinExistence type="predicted"/>
<comment type="caution">
    <text evidence="2">The sequence shown here is derived from an EMBL/GenBank/DDBJ whole genome shotgun (WGS) entry which is preliminary data.</text>
</comment>